<evidence type="ECO:0000256" key="5">
    <source>
        <dbReference type="ARBA" id="ARBA00022970"/>
    </source>
</evidence>
<feature type="transmembrane region" description="Helical" evidence="9">
    <location>
        <begin position="187"/>
        <end position="206"/>
    </location>
</feature>
<feature type="transmembrane region" description="Helical" evidence="9">
    <location>
        <begin position="152"/>
        <end position="175"/>
    </location>
</feature>
<accession>L0AWJ9</accession>
<evidence type="ECO:0000256" key="4">
    <source>
        <dbReference type="ARBA" id="ARBA00022692"/>
    </source>
</evidence>
<evidence type="ECO:0000313" key="11">
    <source>
        <dbReference type="Proteomes" id="UP000031512"/>
    </source>
</evidence>
<feature type="transmembrane region" description="Helical" evidence="9">
    <location>
        <begin position="426"/>
        <end position="446"/>
    </location>
</feature>
<keyword evidence="4 9" id="KW-0812">Transmembrane</keyword>
<evidence type="ECO:0000256" key="9">
    <source>
        <dbReference type="SAM" id="Phobius"/>
    </source>
</evidence>
<evidence type="ECO:0000256" key="2">
    <source>
        <dbReference type="ARBA" id="ARBA00006595"/>
    </source>
</evidence>
<dbReference type="Gene3D" id="1.20.1250.20">
    <property type="entry name" value="MFS general substrate transporter like domains"/>
    <property type="match status" value="1"/>
</dbReference>
<dbReference type="OrthoDB" id="330047at2759"/>
<dbReference type="PANTHER" id="PTHR20772">
    <property type="entry name" value="PROTEIN FMP42"/>
    <property type="match status" value="1"/>
</dbReference>
<organism evidence="10 11">
    <name type="scientific">Theileria equi strain WA</name>
    <dbReference type="NCBI Taxonomy" id="1537102"/>
    <lineage>
        <taxon>Eukaryota</taxon>
        <taxon>Sar</taxon>
        <taxon>Alveolata</taxon>
        <taxon>Apicomplexa</taxon>
        <taxon>Aconoidasida</taxon>
        <taxon>Piroplasmida</taxon>
        <taxon>Theileriidae</taxon>
        <taxon>Theileria</taxon>
    </lineage>
</organism>
<name>L0AWJ9_THEEQ</name>
<dbReference type="GO" id="GO:0016020">
    <property type="term" value="C:membrane"/>
    <property type="evidence" value="ECO:0007669"/>
    <property type="project" value="UniProtKB-SubCell"/>
</dbReference>
<feature type="transmembrane region" description="Helical" evidence="9">
    <location>
        <begin position="120"/>
        <end position="140"/>
    </location>
</feature>
<dbReference type="Pfam" id="PF00083">
    <property type="entry name" value="Sugar_tr"/>
    <property type="match status" value="1"/>
</dbReference>
<dbReference type="KEGG" id="beq:BEWA_024820"/>
<feature type="region of interest" description="Disordered" evidence="8">
    <location>
        <begin position="223"/>
        <end position="243"/>
    </location>
</feature>
<feature type="transmembrane region" description="Helical" evidence="9">
    <location>
        <begin position="278"/>
        <end position="296"/>
    </location>
</feature>
<dbReference type="GO" id="GO:0006865">
    <property type="term" value="P:amino acid transport"/>
    <property type="evidence" value="ECO:0007669"/>
    <property type="project" value="UniProtKB-KW"/>
</dbReference>
<sequence length="454" mass="50903">MKLNLVVRIVFYCALSVLISPYYDGWSSTSRYLIREGVYESECTSAELALAIKKDKVKCKAQAYRVGRLLSFYRISEFLSSVFIGMCMDNVGPRITIIISIFLRMLSWFLIPIYHANTPVIMLCCILCGITTNGLAFPVYTLSQYTTKYYNLCMIAVSIALSLGTFYTVVLNYIYDWFPDASSHAIIYTKLAITHLPFMLLSFLVFPDDLTRDIEKNGVKLAPEPKDVETPKGSKEEVEISSLSQYREAREEVASTSADEKPEWSLADFLKIVSRTDVMTLSLAAMVSIVSLTFAGESFPITYAHMETAMRINEVCVPLSFLFSIISIWFLDNFGSVPVIVFLNVMCSIMHIVMIFNTFAASVISSIIMSLGYSLFLTQYYIYLDKEVPLSYSGSIKGCLVTSIGVILFSNIGLNMLAHKFGSAKGIHIGCCIARLVLTGPMVLLLKRRRIVHD</sequence>
<evidence type="ECO:0000313" key="10">
    <source>
        <dbReference type="EMBL" id="AFZ79633.1"/>
    </source>
</evidence>
<evidence type="ECO:0000256" key="7">
    <source>
        <dbReference type="ARBA" id="ARBA00023136"/>
    </source>
</evidence>
<comment type="similarity">
    <text evidence="2">Belongs to the SLC43A transporter (TC 2.A.1.44) family.</text>
</comment>
<feature type="compositionally biased region" description="Basic and acidic residues" evidence="8">
    <location>
        <begin position="223"/>
        <end position="238"/>
    </location>
</feature>
<feature type="transmembrane region" description="Helical" evidence="9">
    <location>
        <begin position="95"/>
        <end position="114"/>
    </location>
</feature>
<dbReference type="STRING" id="1537102.L0AWJ9"/>
<keyword evidence="5" id="KW-0029">Amino-acid transport</keyword>
<dbReference type="GO" id="GO:0022857">
    <property type="term" value="F:transmembrane transporter activity"/>
    <property type="evidence" value="ECO:0007669"/>
    <property type="project" value="InterPro"/>
</dbReference>
<evidence type="ECO:0000256" key="6">
    <source>
        <dbReference type="ARBA" id="ARBA00022989"/>
    </source>
</evidence>
<dbReference type="VEuPathDB" id="PiroplasmaDB:BEWA_024820"/>
<feature type="transmembrane region" description="Helical" evidence="9">
    <location>
        <begin position="5"/>
        <end position="23"/>
    </location>
</feature>
<dbReference type="InterPro" id="IPR052599">
    <property type="entry name" value="SLC43A_AATransporter"/>
</dbReference>
<evidence type="ECO:0000256" key="8">
    <source>
        <dbReference type="SAM" id="MobiDB-lite"/>
    </source>
</evidence>
<gene>
    <name evidence="10" type="ORF">BEWA_024820</name>
</gene>
<keyword evidence="11" id="KW-1185">Reference proteome</keyword>
<dbReference type="PANTHER" id="PTHR20772:SF2">
    <property type="entry name" value="PROTEIN FMP42"/>
    <property type="match status" value="1"/>
</dbReference>
<dbReference type="InterPro" id="IPR036259">
    <property type="entry name" value="MFS_trans_sf"/>
</dbReference>
<keyword evidence="7 9" id="KW-0472">Membrane</keyword>
<dbReference type="EMBL" id="CP001669">
    <property type="protein sequence ID" value="AFZ79633.1"/>
    <property type="molecule type" value="Genomic_DNA"/>
</dbReference>
<comment type="subcellular location">
    <subcellularLocation>
        <location evidence="1">Membrane</location>
        <topology evidence="1">Multi-pass membrane protein</topology>
    </subcellularLocation>
</comment>
<protein>
    <submittedName>
        <fullName evidence="10">Uncharacterized protein</fullName>
    </submittedName>
</protein>
<proteinExistence type="inferred from homology"/>
<keyword evidence="6 9" id="KW-1133">Transmembrane helix</keyword>
<dbReference type="SUPFAM" id="SSF103473">
    <property type="entry name" value="MFS general substrate transporter"/>
    <property type="match status" value="1"/>
</dbReference>
<feature type="transmembrane region" description="Helical" evidence="9">
    <location>
        <begin position="362"/>
        <end position="383"/>
    </location>
</feature>
<evidence type="ECO:0000256" key="3">
    <source>
        <dbReference type="ARBA" id="ARBA00022448"/>
    </source>
</evidence>
<evidence type="ECO:0000256" key="1">
    <source>
        <dbReference type="ARBA" id="ARBA00004141"/>
    </source>
</evidence>
<keyword evidence="3" id="KW-0813">Transport</keyword>
<dbReference type="AlphaFoldDB" id="L0AWJ9"/>
<dbReference type="eggNOG" id="ENOG502QX83">
    <property type="taxonomic scope" value="Eukaryota"/>
</dbReference>
<dbReference type="Proteomes" id="UP000031512">
    <property type="component" value="Chromosome 1"/>
</dbReference>
<feature type="transmembrane region" description="Helical" evidence="9">
    <location>
        <begin position="395"/>
        <end position="414"/>
    </location>
</feature>
<dbReference type="RefSeq" id="XP_004829299.1">
    <property type="nucleotide sequence ID" value="XM_004829242.1"/>
</dbReference>
<dbReference type="InterPro" id="IPR005828">
    <property type="entry name" value="MFS_sugar_transport-like"/>
</dbReference>
<reference evidence="10 11" key="1">
    <citation type="journal article" date="2012" name="BMC Genomics">
        <title>Comparative genomic analysis and phylogenetic position of Theileria equi.</title>
        <authorList>
            <person name="Kappmeyer L.S."/>
            <person name="Thiagarajan M."/>
            <person name="Herndon D.R."/>
            <person name="Ramsay J.D."/>
            <person name="Caler E."/>
            <person name="Djikeng A."/>
            <person name="Gillespie J.J."/>
            <person name="Lau A.O."/>
            <person name="Roalson E.H."/>
            <person name="Silva J.C."/>
            <person name="Silva M.G."/>
            <person name="Suarez C.E."/>
            <person name="Ueti M.W."/>
            <person name="Nene V.M."/>
            <person name="Mealey R.H."/>
            <person name="Knowles D.P."/>
            <person name="Brayton K.A."/>
        </authorList>
    </citation>
    <scope>NUCLEOTIDE SEQUENCE [LARGE SCALE GENOMIC DNA]</scope>
    <source>
        <strain evidence="10 11">WA</strain>
    </source>
</reference>
<dbReference type="GeneID" id="15807159"/>